<evidence type="ECO:0000259" key="1">
    <source>
        <dbReference type="Pfam" id="PF07791"/>
    </source>
</evidence>
<evidence type="ECO:0000313" key="2">
    <source>
        <dbReference type="EMBL" id="AFT71432.1"/>
    </source>
</evidence>
<dbReference type="InterPro" id="IPR012433">
    <property type="entry name" value="Imm11"/>
</dbReference>
<reference evidence="2 3" key="1">
    <citation type="journal article" date="2012" name="J. Bacteriol.">
        <title>Complete genome sequence of Alcanivorax dieselolei type strain B5.</title>
        <authorList>
            <person name="Lai Q."/>
            <person name="Li W."/>
            <person name="Shao Z."/>
        </authorList>
    </citation>
    <scope>NUCLEOTIDE SEQUENCE [LARGE SCALE GENOMIC DNA]</scope>
    <source>
        <strain evidence="3">DSM 16502 / CGMCC 1.3690 / B-5</strain>
    </source>
</reference>
<sequence>MSELVSCNGPRRYGLLERTFVMREPNPKLECAGLMHYWEVEADLSLPVDLWREWSNSRRLMSGHLRANRFGCCRGRGIGFPEFPEPPLLTVSRQEDVPVPMTRLGPHLLVTRAARDVLTGVDPGAFQFVETLTHYPGRDPQGGIYWIGDVTRCCRACIDMSQSVATLIEQVDFPASPWPDGKWRTLTMPESVSFIPEKVHGYHAFRSDWMPSRIFVSDTMKAALEQAGCWGVVYRDQYTLNGPYHACRHRS</sequence>
<organism evidence="2 3">
    <name type="scientific">Alcanivorax dieselolei (strain DSM 16502 / CGMCC 1.3690 / MCCC 1A00001 / B-5)</name>
    <name type="common">Alloalcanivorax dieselolei</name>
    <dbReference type="NCBI Taxonomy" id="930169"/>
    <lineage>
        <taxon>Bacteria</taxon>
        <taxon>Pseudomonadati</taxon>
        <taxon>Pseudomonadota</taxon>
        <taxon>Gammaproteobacteria</taxon>
        <taxon>Oceanospirillales</taxon>
        <taxon>Alcanivoracaceae</taxon>
        <taxon>Alloalcanivorax</taxon>
    </lineage>
</organism>
<dbReference type="PATRIC" id="fig|930169.3.peg.3125"/>
<dbReference type="KEGG" id="adi:B5T_03165"/>
<dbReference type="HOGENOM" id="CLU_1105320_0_0_6"/>
<dbReference type="Proteomes" id="UP000006286">
    <property type="component" value="Chromosome"/>
</dbReference>
<dbReference type="STRING" id="930169.B5T_03165"/>
<keyword evidence="3" id="KW-1185">Reference proteome</keyword>
<evidence type="ECO:0000313" key="3">
    <source>
        <dbReference type="Proteomes" id="UP000006286"/>
    </source>
</evidence>
<feature type="domain" description="Immunity MXAN-0049 protein" evidence="1">
    <location>
        <begin position="19"/>
        <end position="238"/>
    </location>
</feature>
<protein>
    <recommendedName>
        <fullName evidence="1">Immunity MXAN-0049 protein domain-containing protein</fullName>
    </recommendedName>
</protein>
<dbReference type="Pfam" id="PF07791">
    <property type="entry name" value="Imm11"/>
    <property type="match status" value="1"/>
</dbReference>
<accession>K0CI67</accession>
<gene>
    <name evidence="2" type="ordered locus">B5T_03165</name>
</gene>
<dbReference type="EMBL" id="CP003466">
    <property type="protein sequence ID" value="AFT71432.1"/>
    <property type="molecule type" value="Genomic_DNA"/>
</dbReference>
<proteinExistence type="predicted"/>
<dbReference type="AlphaFoldDB" id="K0CI67"/>
<name>K0CI67_ALCDB</name>
<dbReference type="RefSeq" id="WP_014995497.1">
    <property type="nucleotide sequence ID" value="NC_018691.1"/>
</dbReference>